<sequence length="504" mass="58656">MEEPCDILPLEILDLIIDEVEVISWEWRTAAYLFAKHDMIAFYASKDPHGSPMAKLRLTNRYISDRVRYRMWRNIRLYFADFPGAVVEFHSYFYSSSNAQNLLALLNDATLQPPLASLVRSFTCITFLHSKSPVFGDPMDLFAIMSKLAVTPNRALRQINFDSWCRWPTYGGYFPQRLADMISDLPDIENLTLRLSGYDTIPLSTFKRFRFRELALMDVTLAAPLSLTLLPSGHMDLCRIETLSLDDVSLKYFSLLMDSKHLRHLTLRFDHLHFPSDALKTLTFSSVLSLTLELGNRICNSPRYFVGIIKRFPNLESFGLKFLAYAPLLGWSVCRRPTPIIDPFNHFIFQDMGRVIKNFLASIEHTHPDTLTRLNFDFRIYTVRDLRTGSLNNEAFANQRESRWQYLDNVIFTSIQNMEPRVKVSLAFSMVLNEPITADYIFACQPLMDNFNDNMRWLFKSLGDAKYLDKISVRHDREPIFYRPLGMAPHQRYADVTYERLLPH</sequence>
<evidence type="ECO:0000313" key="2">
    <source>
        <dbReference type="Proteomes" id="UP000521872"/>
    </source>
</evidence>
<organism evidence="1 2">
    <name type="scientific">Agrocybe pediades</name>
    <dbReference type="NCBI Taxonomy" id="84607"/>
    <lineage>
        <taxon>Eukaryota</taxon>
        <taxon>Fungi</taxon>
        <taxon>Dikarya</taxon>
        <taxon>Basidiomycota</taxon>
        <taxon>Agaricomycotina</taxon>
        <taxon>Agaricomycetes</taxon>
        <taxon>Agaricomycetidae</taxon>
        <taxon>Agaricales</taxon>
        <taxon>Agaricineae</taxon>
        <taxon>Strophariaceae</taxon>
        <taxon>Agrocybe</taxon>
    </lineage>
</organism>
<reference evidence="1 2" key="1">
    <citation type="submission" date="2019-12" db="EMBL/GenBank/DDBJ databases">
        <authorList>
            <person name="Floudas D."/>
            <person name="Bentzer J."/>
            <person name="Ahren D."/>
            <person name="Johansson T."/>
            <person name="Persson P."/>
            <person name="Tunlid A."/>
        </authorList>
    </citation>
    <scope>NUCLEOTIDE SEQUENCE [LARGE SCALE GENOMIC DNA]</scope>
    <source>
        <strain evidence="1 2">CBS 102.39</strain>
    </source>
</reference>
<name>A0A8H4R446_9AGAR</name>
<gene>
    <name evidence="1" type="ORF">D9613_001549</name>
</gene>
<keyword evidence="2" id="KW-1185">Reference proteome</keyword>
<dbReference type="EMBL" id="JAACJL010000001">
    <property type="protein sequence ID" value="KAF4622922.1"/>
    <property type="molecule type" value="Genomic_DNA"/>
</dbReference>
<comment type="caution">
    <text evidence="1">The sequence shown here is derived from an EMBL/GenBank/DDBJ whole genome shotgun (WGS) entry which is preliminary data.</text>
</comment>
<dbReference type="AlphaFoldDB" id="A0A8H4R446"/>
<protein>
    <submittedName>
        <fullName evidence="1">Uncharacterized protein</fullName>
    </submittedName>
</protein>
<accession>A0A8H4R446</accession>
<evidence type="ECO:0000313" key="1">
    <source>
        <dbReference type="EMBL" id="KAF4622922.1"/>
    </source>
</evidence>
<dbReference type="SUPFAM" id="SSF52047">
    <property type="entry name" value="RNI-like"/>
    <property type="match status" value="1"/>
</dbReference>
<proteinExistence type="predicted"/>
<dbReference type="Proteomes" id="UP000521872">
    <property type="component" value="Unassembled WGS sequence"/>
</dbReference>